<evidence type="ECO:0000256" key="8">
    <source>
        <dbReference type="ARBA" id="ARBA00022801"/>
    </source>
</evidence>
<keyword evidence="5 12" id="KW-0444">Lipid biosynthesis</keyword>
<dbReference type="GO" id="GO:0046872">
    <property type="term" value="F:metal ion binding"/>
    <property type="evidence" value="ECO:0007669"/>
    <property type="project" value="UniProtKB-KW"/>
</dbReference>
<evidence type="ECO:0000256" key="11">
    <source>
        <dbReference type="ARBA" id="ARBA00024535"/>
    </source>
</evidence>
<dbReference type="NCBIfam" id="TIGR00325">
    <property type="entry name" value="lpxC"/>
    <property type="match status" value="1"/>
</dbReference>
<evidence type="ECO:0000256" key="1">
    <source>
        <dbReference type="ARBA" id="ARBA00001947"/>
    </source>
</evidence>
<accession>A0A3S3UD86</accession>
<dbReference type="InterPro" id="IPR020568">
    <property type="entry name" value="Ribosomal_Su5_D2-typ_SF"/>
</dbReference>
<evidence type="ECO:0000256" key="12">
    <source>
        <dbReference type="HAMAP-Rule" id="MF_00388"/>
    </source>
</evidence>
<dbReference type="InterPro" id="IPR011334">
    <property type="entry name" value="UDP-acyl_GlcNac_deAcase_C"/>
</dbReference>
<dbReference type="Proteomes" id="UP000288086">
    <property type="component" value="Unassembled WGS sequence"/>
</dbReference>
<evidence type="ECO:0000313" key="13">
    <source>
        <dbReference type="EMBL" id="RWX49137.1"/>
    </source>
</evidence>
<keyword evidence="6 12" id="KW-0441">Lipid A biosynthesis</keyword>
<dbReference type="Gene3D" id="3.30.230.20">
    <property type="entry name" value="lpxc deacetylase, domain 1"/>
    <property type="match status" value="1"/>
</dbReference>
<evidence type="ECO:0000256" key="6">
    <source>
        <dbReference type="ARBA" id="ARBA00022556"/>
    </source>
</evidence>
<comment type="similarity">
    <text evidence="12">Belongs to the LpxC family.</text>
</comment>
<keyword evidence="10 12" id="KW-0443">Lipid metabolism</keyword>
<comment type="cofactor">
    <cofactor evidence="1 12">
        <name>Zn(2+)</name>
        <dbReference type="ChEBI" id="CHEBI:29105"/>
    </cofactor>
</comment>
<dbReference type="GO" id="GO:0103117">
    <property type="term" value="F:UDP-3-O-acyl-N-acetylglucosamine deacetylase activity"/>
    <property type="evidence" value="ECO:0007669"/>
    <property type="project" value="UniProtKB-UniRule"/>
</dbReference>
<comment type="caution">
    <text evidence="13">The sequence shown here is derived from an EMBL/GenBank/DDBJ whole genome shotgun (WGS) entry which is preliminary data.</text>
</comment>
<dbReference type="HAMAP" id="MF_00388">
    <property type="entry name" value="LpxC"/>
    <property type="match status" value="1"/>
</dbReference>
<evidence type="ECO:0000256" key="9">
    <source>
        <dbReference type="ARBA" id="ARBA00022833"/>
    </source>
</evidence>
<sequence length="334" mass="37156">MSINIKLHQHTLRRSVSCHGIGLHTGRRVRITIKPAGENKGICFYRSDIANKPAIPARMEQIVDTTLATTISNGQEKISTTEHLMAALHGAGIDNATIDIDSHEVPIMDGSAGPFLHLLQKGGLKKQRALRKVLRITKPISLTQGDKSIRIEPYAGFKISGTIKFGDNDLLNEQKYSAELTQERFINEIADARTFGFIEQVEELWKNGLALGGSLKNVIAIHWNRQSVLNEEGLRFDDEFIRHKMLDLIGDLALLGNPVLGHVIANRSGHSLHHNLMQTIVDNPDCWEYVKFHKRGNTIQPVVLDTATPKNTRKKPSYLPGILLPPLPQSVCMA</sequence>
<feature type="active site" description="Proton donor" evidence="12">
    <location>
        <position position="270"/>
    </location>
</feature>
<keyword evidence="8 12" id="KW-0378">Hydrolase</keyword>
<evidence type="ECO:0000256" key="10">
    <source>
        <dbReference type="ARBA" id="ARBA00023098"/>
    </source>
</evidence>
<name>A0A3S3UD86_9BACT</name>
<evidence type="ECO:0000256" key="4">
    <source>
        <dbReference type="ARBA" id="ARBA00012745"/>
    </source>
</evidence>
<dbReference type="SUPFAM" id="SSF54211">
    <property type="entry name" value="Ribosomal protein S5 domain 2-like"/>
    <property type="match status" value="2"/>
</dbReference>
<dbReference type="EC" id="3.5.1.108" evidence="4 12"/>
<dbReference type="InterPro" id="IPR015870">
    <property type="entry name" value="UDP-acyl_N-AcGlcN_deAcase_N"/>
</dbReference>
<comment type="pathway">
    <text evidence="3 12">Glycolipid biosynthesis; lipid IV(A) biosynthesis; lipid IV(A) from (3R)-3-hydroxytetradecanoyl-[acyl-carrier-protein] and UDP-N-acetyl-alpha-D-glucosamine: step 2/6.</text>
</comment>
<comment type="catalytic activity">
    <reaction evidence="11 12">
        <text>a UDP-3-O-[(3R)-3-hydroxyacyl]-N-acetyl-alpha-D-glucosamine + H2O = a UDP-3-O-[(3R)-3-hydroxyacyl]-alpha-D-glucosamine + acetate</text>
        <dbReference type="Rhea" id="RHEA:67816"/>
        <dbReference type="ChEBI" id="CHEBI:15377"/>
        <dbReference type="ChEBI" id="CHEBI:30089"/>
        <dbReference type="ChEBI" id="CHEBI:137740"/>
        <dbReference type="ChEBI" id="CHEBI:173225"/>
        <dbReference type="EC" id="3.5.1.108"/>
    </reaction>
</comment>
<dbReference type="PANTHER" id="PTHR33694:SF1">
    <property type="entry name" value="UDP-3-O-ACYL-N-ACETYLGLUCOSAMINE DEACETYLASE 1, MITOCHONDRIAL-RELATED"/>
    <property type="match status" value="1"/>
</dbReference>
<dbReference type="PANTHER" id="PTHR33694">
    <property type="entry name" value="UDP-3-O-ACYL-N-ACETYLGLUCOSAMINE DEACETYLASE 1, MITOCHONDRIAL-RELATED"/>
    <property type="match status" value="1"/>
</dbReference>
<evidence type="ECO:0000256" key="7">
    <source>
        <dbReference type="ARBA" id="ARBA00022723"/>
    </source>
</evidence>
<feature type="binding site" evidence="12">
    <location>
        <position position="247"/>
    </location>
    <ligand>
        <name>Zn(2+)</name>
        <dbReference type="ChEBI" id="CHEBI:29105"/>
    </ligand>
</feature>
<comment type="function">
    <text evidence="2 12">Catalyzes the hydrolysis of UDP-3-O-myristoyl-N-acetylglucosamine to form UDP-3-O-myristoylglucosamine and acetate, the committed step in lipid A biosynthesis.</text>
</comment>
<keyword evidence="9 12" id="KW-0862">Zinc</keyword>
<dbReference type="GO" id="GO:0016020">
    <property type="term" value="C:membrane"/>
    <property type="evidence" value="ECO:0007669"/>
    <property type="project" value="GOC"/>
</dbReference>
<dbReference type="EMBL" id="MTKP01000076">
    <property type="protein sequence ID" value="RWX49137.1"/>
    <property type="molecule type" value="Genomic_DNA"/>
</dbReference>
<evidence type="ECO:0000256" key="3">
    <source>
        <dbReference type="ARBA" id="ARBA00005002"/>
    </source>
</evidence>
<evidence type="ECO:0000313" key="14">
    <source>
        <dbReference type="Proteomes" id="UP000288086"/>
    </source>
</evidence>
<organism evidence="13 14">
    <name type="scientific">Candidatus Electrothrix communis</name>
    <dbReference type="NCBI Taxonomy" id="1859133"/>
    <lineage>
        <taxon>Bacteria</taxon>
        <taxon>Pseudomonadati</taxon>
        <taxon>Thermodesulfobacteriota</taxon>
        <taxon>Desulfobulbia</taxon>
        <taxon>Desulfobulbales</taxon>
        <taxon>Desulfobulbaceae</taxon>
        <taxon>Candidatus Electrothrix</taxon>
    </lineage>
</organism>
<dbReference type="AlphaFoldDB" id="A0A3S3UD86"/>
<dbReference type="Pfam" id="PF03331">
    <property type="entry name" value="LpxC"/>
    <property type="match status" value="1"/>
</dbReference>
<feature type="binding site" evidence="12">
    <location>
        <position position="243"/>
    </location>
    <ligand>
        <name>Zn(2+)</name>
        <dbReference type="ChEBI" id="CHEBI:29105"/>
    </ligand>
</feature>
<dbReference type="Gene3D" id="3.30.1700.10">
    <property type="entry name" value="lpxc deacetylase, domain 2"/>
    <property type="match status" value="1"/>
</dbReference>
<proteinExistence type="inferred from homology"/>
<dbReference type="GO" id="GO:0009245">
    <property type="term" value="P:lipid A biosynthetic process"/>
    <property type="evidence" value="ECO:0007669"/>
    <property type="project" value="UniProtKB-UniRule"/>
</dbReference>
<reference evidence="13 14" key="1">
    <citation type="submission" date="2017-01" db="EMBL/GenBank/DDBJ databases">
        <title>The cable genome- insights into the physiology and evolution of filamentous bacteria capable of sulfide oxidation via long distance electron transfer.</title>
        <authorList>
            <person name="Schreiber L."/>
            <person name="Bjerg J.T."/>
            <person name="Boggild A."/>
            <person name="Van De Vossenberg J."/>
            <person name="Meysman F."/>
            <person name="Nielsen L.P."/>
            <person name="Schramm A."/>
            <person name="Kjeldsen K.U."/>
        </authorList>
    </citation>
    <scope>NUCLEOTIDE SEQUENCE [LARGE SCALE GENOMIC DNA]</scope>
    <source>
        <strain evidence="13">A1</strain>
    </source>
</reference>
<evidence type="ECO:0000256" key="2">
    <source>
        <dbReference type="ARBA" id="ARBA00002923"/>
    </source>
</evidence>
<dbReference type="UniPathway" id="UPA00359">
    <property type="reaction ID" value="UER00478"/>
</dbReference>
<keyword evidence="14" id="KW-1185">Reference proteome</keyword>
<keyword evidence="7 12" id="KW-0479">Metal-binding</keyword>
<feature type="binding site" evidence="12">
    <location>
        <position position="83"/>
    </location>
    <ligand>
        <name>Zn(2+)</name>
        <dbReference type="ChEBI" id="CHEBI:29105"/>
    </ligand>
</feature>
<dbReference type="InterPro" id="IPR004463">
    <property type="entry name" value="UDP-acyl_GlcNac_deAcase"/>
</dbReference>
<gene>
    <name evidence="12" type="primary">lpxC</name>
    <name evidence="13" type="ORF">VT98_10763</name>
</gene>
<protein>
    <recommendedName>
        <fullName evidence="4 12">UDP-3-O-acyl-N-acetylglucosamine deacetylase</fullName>
        <shortName evidence="12">UDP-3-O-acyl-GlcNAc deacetylase</shortName>
        <ecNumber evidence="4 12">3.5.1.108</ecNumber>
    </recommendedName>
    <alternativeName>
        <fullName evidence="12">UDP-3-O-[R-3-hydroxymyristoyl]-N-acetylglucosamine deacetylase</fullName>
    </alternativeName>
</protein>
<evidence type="ECO:0000256" key="5">
    <source>
        <dbReference type="ARBA" id="ARBA00022516"/>
    </source>
</evidence>